<feature type="transmembrane region" description="Helical" evidence="7">
    <location>
        <begin position="302"/>
        <end position="319"/>
    </location>
</feature>
<dbReference type="InterPro" id="IPR036259">
    <property type="entry name" value="MFS_trans_sf"/>
</dbReference>
<comment type="subcellular location">
    <subcellularLocation>
        <location evidence="1">Cell membrane</location>
        <topology evidence="1">Multi-pass membrane protein</topology>
    </subcellularLocation>
</comment>
<dbReference type="AlphaFoldDB" id="A0A939PHX3"/>
<evidence type="ECO:0000256" key="6">
    <source>
        <dbReference type="ARBA" id="ARBA00023136"/>
    </source>
</evidence>
<feature type="transmembrane region" description="Helical" evidence="7">
    <location>
        <begin position="394"/>
        <end position="413"/>
    </location>
</feature>
<evidence type="ECO:0000256" key="3">
    <source>
        <dbReference type="ARBA" id="ARBA00022475"/>
    </source>
</evidence>
<evidence type="ECO:0000256" key="4">
    <source>
        <dbReference type="ARBA" id="ARBA00022692"/>
    </source>
</evidence>
<name>A0A939PHX3_9ACTN</name>
<protein>
    <submittedName>
        <fullName evidence="8">MFS transporter</fullName>
    </submittedName>
</protein>
<keyword evidence="6 7" id="KW-0472">Membrane</keyword>
<comment type="caution">
    <text evidence="8">The sequence shown here is derived from an EMBL/GenBank/DDBJ whole genome shotgun (WGS) entry which is preliminary data.</text>
</comment>
<evidence type="ECO:0000313" key="8">
    <source>
        <dbReference type="EMBL" id="MBO2449479.1"/>
    </source>
</evidence>
<dbReference type="PANTHER" id="PTHR23513">
    <property type="entry name" value="INTEGRAL MEMBRANE EFFLUX PROTEIN-RELATED"/>
    <property type="match status" value="1"/>
</dbReference>
<feature type="transmembrane region" description="Helical" evidence="7">
    <location>
        <begin position="325"/>
        <end position="345"/>
    </location>
</feature>
<evidence type="ECO:0000256" key="7">
    <source>
        <dbReference type="SAM" id="Phobius"/>
    </source>
</evidence>
<keyword evidence="2" id="KW-0813">Transport</keyword>
<dbReference type="Pfam" id="PF05977">
    <property type="entry name" value="MFS_3"/>
    <property type="match status" value="1"/>
</dbReference>
<evidence type="ECO:0000313" key="9">
    <source>
        <dbReference type="Proteomes" id="UP000669179"/>
    </source>
</evidence>
<keyword evidence="9" id="KW-1185">Reference proteome</keyword>
<keyword evidence="5 7" id="KW-1133">Transmembrane helix</keyword>
<evidence type="ECO:0000256" key="5">
    <source>
        <dbReference type="ARBA" id="ARBA00022989"/>
    </source>
</evidence>
<sequence>MATDTAAADTATGGVVRGRDFRLLWAAESISKTGSAVTTFALPLVALQTLGANTLMMGVLNAMVWLPWLLIGLHAGAWADRHSLRPLMIGCQIASAVLIVSVPVLAWLGALTMGYLLTIAFAAGCSNVIFTAAYHAFLPFLVGKSELLDANTRLLGSEQAANIAGPGIGGVITQLSSAVLGLFVDAGSFLVSAACLRAIRGREPSDRTGTGDDQPRSTVRADIRVAIGFVMRDPYLRVITASNASTNLLMGGIQALVVVFLVKGAGLSPWAVGATTITISVGGLLGASIAPKVAGRLGSARTLLTAPVTDCFLLLFPLAGRGPLLFLALAGTLIWAVGIVVRSVTGGAFRQAYCPPGMRGRVAMTVRFIIFGVWPIGSLLGGVLGTVFDVRTALFILTIANILTDVLLFIGPLKRSRDLPAAPEA</sequence>
<evidence type="ECO:0000256" key="2">
    <source>
        <dbReference type="ARBA" id="ARBA00022448"/>
    </source>
</evidence>
<dbReference type="SUPFAM" id="SSF103473">
    <property type="entry name" value="MFS general substrate transporter"/>
    <property type="match status" value="1"/>
</dbReference>
<feature type="transmembrane region" description="Helical" evidence="7">
    <location>
        <begin position="87"/>
        <end position="108"/>
    </location>
</feature>
<dbReference type="CDD" id="cd06173">
    <property type="entry name" value="MFS_MefA_like"/>
    <property type="match status" value="1"/>
</dbReference>
<dbReference type="Proteomes" id="UP000669179">
    <property type="component" value="Unassembled WGS sequence"/>
</dbReference>
<dbReference type="GO" id="GO:0005886">
    <property type="term" value="C:plasma membrane"/>
    <property type="evidence" value="ECO:0007669"/>
    <property type="project" value="UniProtKB-SubCell"/>
</dbReference>
<dbReference type="Gene3D" id="1.20.1250.20">
    <property type="entry name" value="MFS general substrate transporter like domains"/>
    <property type="match status" value="1"/>
</dbReference>
<keyword evidence="4 7" id="KW-0812">Transmembrane</keyword>
<reference evidence="8" key="1">
    <citation type="submission" date="2021-03" db="EMBL/GenBank/DDBJ databases">
        <authorList>
            <person name="Kanchanasin P."/>
            <person name="Saeng-In P."/>
            <person name="Phongsopitanun W."/>
            <person name="Yuki M."/>
            <person name="Kudo T."/>
            <person name="Ohkuma M."/>
            <person name="Tanasupawat S."/>
        </authorList>
    </citation>
    <scope>NUCLEOTIDE SEQUENCE</scope>
    <source>
        <strain evidence="8">GKU 128</strain>
    </source>
</reference>
<feature type="transmembrane region" description="Helical" evidence="7">
    <location>
        <begin position="114"/>
        <end position="137"/>
    </location>
</feature>
<proteinExistence type="predicted"/>
<dbReference type="EMBL" id="JAGEOJ010000008">
    <property type="protein sequence ID" value="MBO2449479.1"/>
    <property type="molecule type" value="Genomic_DNA"/>
</dbReference>
<evidence type="ECO:0000256" key="1">
    <source>
        <dbReference type="ARBA" id="ARBA00004651"/>
    </source>
</evidence>
<feature type="transmembrane region" description="Helical" evidence="7">
    <location>
        <begin position="366"/>
        <end position="388"/>
    </location>
</feature>
<feature type="transmembrane region" description="Helical" evidence="7">
    <location>
        <begin position="55"/>
        <end position="75"/>
    </location>
</feature>
<gene>
    <name evidence="8" type="ORF">J4573_20425</name>
</gene>
<feature type="transmembrane region" description="Helical" evidence="7">
    <location>
        <begin position="241"/>
        <end position="262"/>
    </location>
</feature>
<keyword evidence="3" id="KW-1003">Cell membrane</keyword>
<accession>A0A939PHX3</accession>
<dbReference type="PANTHER" id="PTHR23513:SF6">
    <property type="entry name" value="MAJOR FACILITATOR SUPERFAMILY ASSOCIATED DOMAIN-CONTAINING PROTEIN"/>
    <property type="match status" value="1"/>
</dbReference>
<dbReference type="RefSeq" id="WP_208257369.1">
    <property type="nucleotide sequence ID" value="NZ_JAGEOJ010000008.1"/>
</dbReference>
<organism evidence="8 9">
    <name type="scientific">Actinomadura barringtoniae</name>
    <dbReference type="NCBI Taxonomy" id="1427535"/>
    <lineage>
        <taxon>Bacteria</taxon>
        <taxon>Bacillati</taxon>
        <taxon>Actinomycetota</taxon>
        <taxon>Actinomycetes</taxon>
        <taxon>Streptosporangiales</taxon>
        <taxon>Thermomonosporaceae</taxon>
        <taxon>Actinomadura</taxon>
    </lineage>
</organism>
<feature type="transmembrane region" description="Helical" evidence="7">
    <location>
        <begin position="268"/>
        <end position="290"/>
    </location>
</feature>
<dbReference type="InterPro" id="IPR010290">
    <property type="entry name" value="TM_effector"/>
</dbReference>